<dbReference type="RefSeq" id="WP_262623117.1">
    <property type="nucleotide sequence ID" value="NZ_JAOQKI010000001.1"/>
</dbReference>
<name>A0ABT2S9J4_9FIRM</name>
<evidence type="ECO:0000313" key="1">
    <source>
        <dbReference type="EMBL" id="MCU6715717.1"/>
    </source>
</evidence>
<keyword evidence="1" id="KW-0378">Hydrolase</keyword>
<organism evidence="1 2">
    <name type="scientific">Roseburia amylophila</name>
    <dbReference type="NCBI Taxonomy" id="2981794"/>
    <lineage>
        <taxon>Bacteria</taxon>
        <taxon>Bacillati</taxon>
        <taxon>Bacillota</taxon>
        <taxon>Clostridia</taxon>
        <taxon>Lachnospirales</taxon>
        <taxon>Lachnospiraceae</taxon>
        <taxon>Roseburia</taxon>
    </lineage>
</organism>
<dbReference type="Proteomes" id="UP001209666">
    <property type="component" value="Unassembled WGS sequence"/>
</dbReference>
<proteinExistence type="predicted"/>
<comment type="caution">
    <text evidence="1">The sequence shown here is derived from an EMBL/GenBank/DDBJ whole genome shotgun (WGS) entry which is preliminary data.</text>
</comment>
<dbReference type="EMBL" id="JAOQKI010000001">
    <property type="protein sequence ID" value="MCU6715717.1"/>
    <property type="molecule type" value="Genomic_DNA"/>
</dbReference>
<keyword evidence="1" id="KW-0255">Endonuclease</keyword>
<dbReference type="GO" id="GO:0004519">
    <property type="term" value="F:endonuclease activity"/>
    <property type="evidence" value="ECO:0007669"/>
    <property type="project" value="UniProtKB-KW"/>
</dbReference>
<sequence length="1202" mass="137666">MSKMISVASGFQYSVNIGYDLNNDDKLKNFIPTKSALMLLKDILSSTALDATERARVLVGAYGKGKSHIILTILSVLMQRDRSLFTHLMPKINEDPELKQLVDNYYSDKKNRILPVIINGTSGSLPQAFLLALQRTLDENGLDIMPETNYRAAINAIQKWKADYPKTYDKFKKEISLPVDAFISELNDYNAAIYSEFEEVYPKLTSGSIFNPFVGFDVVELYESVVKSLKQRGYLGIYVVYDEFSKFLESNITAASVSDTKMLQDFAEKCNRSSENELHLLLISHKEISNYIDQLPKAKVDGWRGVSERFRHIHLNNNFAQTYEIISTVIIKDRDKWEDFQDNNKARFDQLMSRYAEHAIFSDTDQKELETTIYECYPLHPVSTFILPRLSERVAQNERTLFTFLSADGTSTLPAFLRGLKDKDFRVITPDLIFDYFDPVLQKEPFAGELHKNYVLTKTILGQIEDQILESKIVKTISLIYLLGQFDKLKPIKEEIVGIYSMEYKPAEIEAAIEHLIKDEYVIYLKRSNDYLKLKQTSGVDVEQKISDTIAALTPSFSLKSALNALNIDNYLYPSKYNDEKEMIRYFEFEFIEEQELEGDIDWVKKAGDINADGVVYAIICENPESIKEIKNKILKTSRGCDRFIFIMPKKSTAIRKILQEFEAASALRDKAKEDTVLFEEYEVIYEDLRDVISEFISGYTHPEDYKSVYIYNGEEKSILRKAALTGLASDICFSTFFETPVINNEAINKDEITSIANNSRNKILSGLLRNVLESNLGLTGTGQEVSIMRSTLVRKEVLLDDQEGTRINLAPSDKLMKGVLDAIVSFVMDAKKKGTASFDQLYNVLTAPEYHIGIRSGVIPIYIAAVFHEFSEDIILQNDLGQLPLSADTLQMINACPEDYTLVFLEWNPEKQEFVSKLSEIFSNYVIEAEKNLSAYDFVASAMKRWYLSLPRYAKESKGIGDKESSKRYLKMVKLLKLNLNGHELLFEKLPEAFGYRDFNEGLAENIENAKNYYDGKIAELKVELIKQTKEIFSIAANRAKLKRTSLSSVIKDWCETLDLHVFEQLFENGTNKCLGLFKEVTNDEETFVARLAKAATGLRVEDWDDDTLERFKENLAMYKKTAEEFQSSESECEDSAESTYEIKFRSDDGSSEVKRFDRVETSKRGKLLYNSILFEIDSMGYSISEQEKRQILMDILKKMC</sequence>
<accession>A0ABT2S9J4</accession>
<evidence type="ECO:0000313" key="2">
    <source>
        <dbReference type="Proteomes" id="UP001209666"/>
    </source>
</evidence>
<protein>
    <submittedName>
        <fullName evidence="1">Restriction endonuclease subunit S</fullName>
    </submittedName>
</protein>
<reference evidence="1 2" key="1">
    <citation type="journal article" date="2021" name="ISME Commun">
        <title>Automated analysis of genomic sequences facilitates high-throughput and comprehensive description of bacteria.</title>
        <authorList>
            <person name="Hitch T.C.A."/>
        </authorList>
    </citation>
    <scope>NUCLEOTIDE SEQUENCE [LARGE SCALE GENOMIC DNA]</scope>
    <source>
        <strain evidence="1 2">Sanger_19</strain>
    </source>
</reference>
<gene>
    <name evidence="1" type="ORF">OCV43_00310</name>
</gene>
<keyword evidence="1" id="KW-0540">Nuclease</keyword>
<keyword evidence="2" id="KW-1185">Reference proteome</keyword>